<dbReference type="KEGG" id="cbak:DA792_13585"/>
<dbReference type="Gene3D" id="3.40.190.10">
    <property type="entry name" value="Periplasmic binding protein-like II"/>
    <property type="match status" value="2"/>
</dbReference>
<dbReference type="PANTHER" id="PTHR30537">
    <property type="entry name" value="HTH-TYPE TRANSCRIPTIONAL REGULATOR"/>
    <property type="match status" value="1"/>
</dbReference>
<dbReference type="AlphaFoldDB" id="A0A2R4M4E1"/>
<dbReference type="EMBL" id="CP028475">
    <property type="protein sequence ID" value="AVW91979.1"/>
    <property type="molecule type" value="Genomic_DNA"/>
</dbReference>
<dbReference type="GO" id="GO:0043565">
    <property type="term" value="F:sequence-specific DNA binding"/>
    <property type="evidence" value="ECO:0007669"/>
    <property type="project" value="TreeGrafter"/>
</dbReference>
<evidence type="ECO:0000313" key="3">
    <source>
        <dbReference type="EMBL" id="AVW91979.1"/>
    </source>
</evidence>
<dbReference type="InterPro" id="IPR005119">
    <property type="entry name" value="LysR_subst-bd"/>
</dbReference>
<dbReference type="Pfam" id="PF03466">
    <property type="entry name" value="LysR_substrate"/>
    <property type="match status" value="1"/>
</dbReference>
<sequence>MPRVSNHANVRNVGARHRLQLTDLEEVTCAAPTCLERFGTPQNIDALKGHQMIWFRSTATGSILPLEFVQNGILRTVSLPTPITVSGADTLAHCARLGLGIIQKPRYSAAEDLAAGRLIELLSDTPPAPSPVSIFYPRDRYLSPRVRVFIDWAVKAFSHQ</sequence>
<dbReference type="InterPro" id="IPR058163">
    <property type="entry name" value="LysR-type_TF_proteobact-type"/>
</dbReference>
<reference evidence="3 4" key="1">
    <citation type="submission" date="2018-03" db="EMBL/GenBank/DDBJ databases">
        <title>The Complete Genome of Celeribacter baekdonensis strain LH4, a Thiosulfate-Oxidizing Alphaproteobacterium Isolated from Gulf of Mexico Continental Slope Sediments.</title>
        <authorList>
            <person name="Flood B.E."/>
            <person name="Bailey J.V."/>
            <person name="Leprich D."/>
        </authorList>
    </citation>
    <scope>NUCLEOTIDE SEQUENCE [LARGE SCALE GENOMIC DNA]</scope>
    <source>
        <strain evidence="3 4">LH4</strain>
    </source>
</reference>
<comment type="similarity">
    <text evidence="1">Belongs to the LysR transcriptional regulatory family.</text>
</comment>
<accession>A0A2R4M4E1</accession>
<protein>
    <recommendedName>
        <fullName evidence="2">LysR substrate-binding domain-containing protein</fullName>
    </recommendedName>
</protein>
<evidence type="ECO:0000313" key="4">
    <source>
        <dbReference type="Proteomes" id="UP000241447"/>
    </source>
</evidence>
<organism evidence="3 4">
    <name type="scientific">Celeribacter baekdonensis</name>
    <dbReference type="NCBI Taxonomy" id="875171"/>
    <lineage>
        <taxon>Bacteria</taxon>
        <taxon>Pseudomonadati</taxon>
        <taxon>Pseudomonadota</taxon>
        <taxon>Alphaproteobacteria</taxon>
        <taxon>Rhodobacterales</taxon>
        <taxon>Roseobacteraceae</taxon>
        <taxon>Celeribacter</taxon>
    </lineage>
</organism>
<dbReference type="GO" id="GO:0006351">
    <property type="term" value="P:DNA-templated transcription"/>
    <property type="evidence" value="ECO:0007669"/>
    <property type="project" value="TreeGrafter"/>
</dbReference>
<proteinExistence type="inferred from homology"/>
<dbReference type="PANTHER" id="PTHR30537:SF72">
    <property type="entry name" value="LYSR FAMILY TRANSCRIPTIONAL REGULATOR"/>
    <property type="match status" value="1"/>
</dbReference>
<name>A0A2R4M4E1_9RHOB</name>
<evidence type="ECO:0000259" key="2">
    <source>
        <dbReference type="Pfam" id="PF03466"/>
    </source>
</evidence>
<dbReference type="Proteomes" id="UP000241447">
    <property type="component" value="Chromosome"/>
</dbReference>
<evidence type="ECO:0000256" key="1">
    <source>
        <dbReference type="ARBA" id="ARBA00009437"/>
    </source>
</evidence>
<dbReference type="SUPFAM" id="SSF53850">
    <property type="entry name" value="Periplasmic binding protein-like II"/>
    <property type="match status" value="1"/>
</dbReference>
<gene>
    <name evidence="3" type="ORF">DA792_13585</name>
</gene>
<dbReference type="GO" id="GO:0003700">
    <property type="term" value="F:DNA-binding transcription factor activity"/>
    <property type="evidence" value="ECO:0007669"/>
    <property type="project" value="TreeGrafter"/>
</dbReference>
<feature type="domain" description="LysR substrate-binding" evidence="2">
    <location>
        <begin position="20"/>
        <end position="157"/>
    </location>
</feature>